<dbReference type="PIRSF" id="PIRSF035875">
    <property type="entry name" value="RNase_BN"/>
    <property type="match status" value="1"/>
</dbReference>
<keyword evidence="5 6" id="KW-0472">Membrane</keyword>
<comment type="caution">
    <text evidence="7">The sequence shown here is derived from an EMBL/GenBank/DDBJ whole genome shotgun (WGS) entry which is preliminary data.</text>
</comment>
<reference evidence="7 8" key="1">
    <citation type="submission" date="2020-08" db="EMBL/GenBank/DDBJ databases">
        <title>Genomic Encyclopedia of Type Strains, Phase IV (KMG-IV): sequencing the most valuable type-strain genomes for metagenomic binning, comparative biology and taxonomic classification.</title>
        <authorList>
            <person name="Goeker M."/>
        </authorList>
    </citation>
    <scope>NUCLEOTIDE SEQUENCE [LARGE SCALE GENOMIC DNA]</scope>
    <source>
        <strain evidence="7 8">DSM 103733</strain>
    </source>
</reference>
<dbReference type="GO" id="GO:0005886">
    <property type="term" value="C:plasma membrane"/>
    <property type="evidence" value="ECO:0007669"/>
    <property type="project" value="UniProtKB-SubCell"/>
</dbReference>
<dbReference type="PANTHER" id="PTHR30213">
    <property type="entry name" value="INNER MEMBRANE PROTEIN YHJD"/>
    <property type="match status" value="1"/>
</dbReference>
<feature type="transmembrane region" description="Helical" evidence="6">
    <location>
        <begin position="27"/>
        <end position="49"/>
    </location>
</feature>
<accession>A0A841JX48</accession>
<evidence type="ECO:0000256" key="3">
    <source>
        <dbReference type="ARBA" id="ARBA00022692"/>
    </source>
</evidence>
<dbReference type="RefSeq" id="WP_050060929.1">
    <property type="nucleotide sequence ID" value="NZ_JACHEK010000008.1"/>
</dbReference>
<dbReference type="Proteomes" id="UP000538666">
    <property type="component" value="Unassembled WGS sequence"/>
</dbReference>
<feature type="transmembrane region" description="Helical" evidence="6">
    <location>
        <begin position="211"/>
        <end position="231"/>
    </location>
</feature>
<dbReference type="EMBL" id="JACHEK010000008">
    <property type="protein sequence ID" value="MBB6145926.1"/>
    <property type="molecule type" value="Genomic_DNA"/>
</dbReference>
<evidence type="ECO:0000256" key="6">
    <source>
        <dbReference type="SAM" id="Phobius"/>
    </source>
</evidence>
<gene>
    <name evidence="7" type="ORF">HNQ77_003896</name>
</gene>
<dbReference type="OrthoDB" id="3209118at2"/>
<dbReference type="AlphaFoldDB" id="A0A841JX48"/>
<comment type="subcellular location">
    <subcellularLocation>
        <location evidence="1">Cell membrane</location>
        <topology evidence="1">Multi-pass membrane protein</topology>
    </subcellularLocation>
</comment>
<keyword evidence="3 6" id="KW-0812">Transmembrane</keyword>
<keyword evidence="2" id="KW-1003">Cell membrane</keyword>
<feature type="transmembrane region" description="Helical" evidence="6">
    <location>
        <begin position="179"/>
        <end position="199"/>
    </location>
</feature>
<evidence type="ECO:0000256" key="5">
    <source>
        <dbReference type="ARBA" id="ARBA00023136"/>
    </source>
</evidence>
<proteinExistence type="predicted"/>
<sequence>MLKSLILNIRRATWSAFSHSTFTNAKAAAYSAILSLFPALLVVTTLLALSPETDTFRGELRAGFSELLPPDTMSLVQAYFQSNHARSVHLIWTSSLITIGASMGVMLSLMEGFRRAYLLPRGEWGFWRERVVALALVPGTLVPMIFATGLVAFGHVIEGWMIDNTDHELRFYVVLAGRILRWGIAMLTSVVVLGVIYHFGTPRKRPWRQVVPGATLATATWFLATLIYGWYLTRYADYSVVYGSLGAGVATLVWLYMVCFSILIGAEFNAQIFPIVPRPQLAPDEHTISVGS</sequence>
<dbReference type="InterPro" id="IPR017039">
    <property type="entry name" value="Virul_fac_BrkB"/>
</dbReference>
<name>A0A841JX48_9BACT</name>
<evidence type="ECO:0000256" key="1">
    <source>
        <dbReference type="ARBA" id="ARBA00004651"/>
    </source>
</evidence>
<keyword evidence="4 6" id="KW-1133">Transmembrane helix</keyword>
<dbReference type="NCBIfam" id="TIGR00765">
    <property type="entry name" value="yihY_not_rbn"/>
    <property type="match status" value="1"/>
</dbReference>
<feature type="transmembrane region" description="Helical" evidence="6">
    <location>
        <begin position="131"/>
        <end position="157"/>
    </location>
</feature>
<evidence type="ECO:0000256" key="4">
    <source>
        <dbReference type="ARBA" id="ARBA00022989"/>
    </source>
</evidence>
<dbReference type="PANTHER" id="PTHR30213:SF0">
    <property type="entry name" value="UPF0761 MEMBRANE PROTEIN YIHY"/>
    <property type="match status" value="1"/>
</dbReference>
<protein>
    <submittedName>
        <fullName evidence="7">Membrane protein</fullName>
    </submittedName>
</protein>
<keyword evidence="8" id="KW-1185">Reference proteome</keyword>
<dbReference type="Pfam" id="PF03631">
    <property type="entry name" value="Virul_fac_BrkB"/>
    <property type="match status" value="1"/>
</dbReference>
<feature type="transmembrane region" description="Helical" evidence="6">
    <location>
        <begin position="243"/>
        <end position="264"/>
    </location>
</feature>
<organism evidence="7 8">
    <name type="scientific">Silvibacterium bohemicum</name>
    <dbReference type="NCBI Taxonomy" id="1577686"/>
    <lineage>
        <taxon>Bacteria</taxon>
        <taxon>Pseudomonadati</taxon>
        <taxon>Acidobacteriota</taxon>
        <taxon>Terriglobia</taxon>
        <taxon>Terriglobales</taxon>
        <taxon>Acidobacteriaceae</taxon>
        <taxon>Silvibacterium</taxon>
    </lineage>
</organism>
<evidence type="ECO:0000256" key="2">
    <source>
        <dbReference type="ARBA" id="ARBA00022475"/>
    </source>
</evidence>
<feature type="transmembrane region" description="Helical" evidence="6">
    <location>
        <begin position="90"/>
        <end position="110"/>
    </location>
</feature>
<evidence type="ECO:0000313" key="8">
    <source>
        <dbReference type="Proteomes" id="UP000538666"/>
    </source>
</evidence>
<evidence type="ECO:0000313" key="7">
    <source>
        <dbReference type="EMBL" id="MBB6145926.1"/>
    </source>
</evidence>